<keyword evidence="7" id="KW-1185">Reference proteome</keyword>
<evidence type="ECO:0000256" key="3">
    <source>
        <dbReference type="ARBA" id="ARBA00022729"/>
    </source>
</evidence>
<evidence type="ECO:0000313" key="7">
    <source>
        <dbReference type="Proteomes" id="UP000321413"/>
    </source>
</evidence>
<dbReference type="PANTHER" id="PTHR38776">
    <property type="entry name" value="MLTA-INTERACTING PROTEIN-RELATED"/>
    <property type="match status" value="1"/>
</dbReference>
<protein>
    <submittedName>
        <fullName evidence="6">MipA/OmpV family protein</fullName>
    </submittedName>
</protein>
<keyword evidence="5" id="KW-0998">Cell outer membrane</keyword>
<organism evidence="6 7">
    <name type="scientific">Massilia arenae</name>
    <dbReference type="NCBI Taxonomy" id="2603288"/>
    <lineage>
        <taxon>Bacteria</taxon>
        <taxon>Pseudomonadati</taxon>
        <taxon>Pseudomonadota</taxon>
        <taxon>Betaproteobacteria</taxon>
        <taxon>Burkholderiales</taxon>
        <taxon>Oxalobacteraceae</taxon>
        <taxon>Telluria group</taxon>
        <taxon>Massilia</taxon>
    </lineage>
</organism>
<dbReference type="EMBL" id="VPFD01000021">
    <property type="protein sequence ID" value="TXF97906.1"/>
    <property type="molecule type" value="Genomic_DNA"/>
</dbReference>
<sequence length="275" mass="30742">MPAPRFTSHFLSRVASLVHIPVIAAAMLYSLPALAQPGNGAQSSSWALGVGAISRDRAYTDIDRDNMALPFFQYENRWVSIAGPQVGFKLLSLDVTPTQSLNFDLIARYDGSGYDDDDIEDTPILAGMRERKGGFWAGARIEWKTGWVDVSAEALGDASGNSKGKRFNLGVEKTWHIGERVMITPRVTASWNDKKYVDYYYGVRADEARPGRAAYQGESGVNAEVGIRGIYMFDQRHSMFVDFEVSRLAKEIKDSPLVDRSTENRVFVGYLYRFK</sequence>
<proteinExistence type="inferred from homology"/>
<evidence type="ECO:0000313" key="6">
    <source>
        <dbReference type="EMBL" id="TXF97906.1"/>
    </source>
</evidence>
<name>A0A5C7G410_9BURK</name>
<dbReference type="Pfam" id="PF06629">
    <property type="entry name" value="MipA"/>
    <property type="match status" value="1"/>
</dbReference>
<dbReference type="PANTHER" id="PTHR38776:SF1">
    <property type="entry name" value="MLTA-INTERACTING PROTEIN-RELATED"/>
    <property type="match status" value="1"/>
</dbReference>
<comment type="subcellular location">
    <subcellularLocation>
        <location evidence="1">Cell outer membrane</location>
    </subcellularLocation>
</comment>
<comment type="caution">
    <text evidence="6">The sequence shown here is derived from an EMBL/GenBank/DDBJ whole genome shotgun (WGS) entry which is preliminary data.</text>
</comment>
<accession>A0A5C7G410</accession>
<evidence type="ECO:0000256" key="2">
    <source>
        <dbReference type="ARBA" id="ARBA00005722"/>
    </source>
</evidence>
<dbReference type="RefSeq" id="WP_147936140.1">
    <property type="nucleotide sequence ID" value="NZ_VPFD01000021.1"/>
</dbReference>
<evidence type="ECO:0000256" key="4">
    <source>
        <dbReference type="ARBA" id="ARBA00023136"/>
    </source>
</evidence>
<gene>
    <name evidence="6" type="ORF">FVD38_18240</name>
</gene>
<evidence type="ECO:0000256" key="5">
    <source>
        <dbReference type="ARBA" id="ARBA00023237"/>
    </source>
</evidence>
<comment type="similarity">
    <text evidence="2">Belongs to the MipA/OmpV family.</text>
</comment>
<dbReference type="Proteomes" id="UP000321413">
    <property type="component" value="Unassembled WGS sequence"/>
</dbReference>
<evidence type="ECO:0000256" key="1">
    <source>
        <dbReference type="ARBA" id="ARBA00004442"/>
    </source>
</evidence>
<dbReference type="InterPro" id="IPR010583">
    <property type="entry name" value="MipA"/>
</dbReference>
<keyword evidence="4" id="KW-0472">Membrane</keyword>
<reference evidence="6 7" key="1">
    <citation type="submission" date="2019-08" db="EMBL/GenBank/DDBJ databases">
        <title>Massilia golmudensis sp. nov., isolated from sand in the Qinghai-Tibetan Plateau.</title>
        <authorList>
            <person name="Zhang B."/>
        </authorList>
    </citation>
    <scope>NUCLEOTIDE SEQUENCE [LARGE SCALE GENOMIC DNA]</scope>
    <source>
        <strain evidence="6 7">GEM5</strain>
    </source>
</reference>
<keyword evidence="3" id="KW-0732">Signal</keyword>
<dbReference type="AlphaFoldDB" id="A0A5C7G410"/>
<dbReference type="GO" id="GO:0009279">
    <property type="term" value="C:cell outer membrane"/>
    <property type="evidence" value="ECO:0007669"/>
    <property type="project" value="UniProtKB-SubCell"/>
</dbReference>